<dbReference type="GO" id="GO:0045892">
    <property type="term" value="P:negative regulation of DNA-templated transcription"/>
    <property type="evidence" value="ECO:0007669"/>
    <property type="project" value="TreeGrafter"/>
</dbReference>
<accession>A0A6N7IPN9</accession>
<dbReference type="InterPro" id="IPR036388">
    <property type="entry name" value="WH-like_DNA-bd_sf"/>
</dbReference>
<keyword evidence="5" id="KW-0238">DNA-binding</keyword>
<protein>
    <submittedName>
        <fullName evidence="10">Transcriptional repressor</fullName>
    </submittedName>
</protein>
<dbReference type="GO" id="GO:1900376">
    <property type="term" value="P:regulation of secondary metabolite biosynthetic process"/>
    <property type="evidence" value="ECO:0007669"/>
    <property type="project" value="TreeGrafter"/>
</dbReference>
<dbReference type="GO" id="GO:0000976">
    <property type="term" value="F:transcription cis-regulatory region binding"/>
    <property type="evidence" value="ECO:0007669"/>
    <property type="project" value="TreeGrafter"/>
</dbReference>
<dbReference type="InterPro" id="IPR036390">
    <property type="entry name" value="WH_DNA-bd_sf"/>
</dbReference>
<dbReference type="CDD" id="cd07153">
    <property type="entry name" value="Fur_like"/>
    <property type="match status" value="1"/>
</dbReference>
<comment type="similarity">
    <text evidence="1">Belongs to the Fur family.</text>
</comment>
<name>A0A6N7IPN9_9FIRM</name>
<dbReference type="EMBL" id="WHYR01000015">
    <property type="protein sequence ID" value="MQL52025.1"/>
    <property type="molecule type" value="Genomic_DNA"/>
</dbReference>
<evidence type="ECO:0000256" key="2">
    <source>
        <dbReference type="ARBA" id="ARBA00022491"/>
    </source>
</evidence>
<dbReference type="PANTHER" id="PTHR33202:SF7">
    <property type="entry name" value="FERRIC UPTAKE REGULATION PROTEIN"/>
    <property type="match status" value="1"/>
</dbReference>
<dbReference type="RefSeq" id="WP_152945950.1">
    <property type="nucleotide sequence ID" value="NZ_WHYR01000015.1"/>
</dbReference>
<evidence type="ECO:0000256" key="3">
    <source>
        <dbReference type="ARBA" id="ARBA00022833"/>
    </source>
</evidence>
<dbReference type="GO" id="GO:0008270">
    <property type="term" value="F:zinc ion binding"/>
    <property type="evidence" value="ECO:0007669"/>
    <property type="project" value="TreeGrafter"/>
</dbReference>
<dbReference type="OrthoDB" id="8659436at2"/>
<evidence type="ECO:0000256" key="5">
    <source>
        <dbReference type="ARBA" id="ARBA00023125"/>
    </source>
</evidence>
<dbReference type="GO" id="GO:0003700">
    <property type="term" value="F:DNA-binding transcription factor activity"/>
    <property type="evidence" value="ECO:0007669"/>
    <property type="project" value="InterPro"/>
</dbReference>
<organism evidence="10 11">
    <name type="scientific">Desulfofundulus thermobenzoicus</name>
    <dbReference type="NCBI Taxonomy" id="29376"/>
    <lineage>
        <taxon>Bacteria</taxon>
        <taxon>Bacillati</taxon>
        <taxon>Bacillota</taxon>
        <taxon>Clostridia</taxon>
        <taxon>Eubacteriales</taxon>
        <taxon>Peptococcaceae</taxon>
        <taxon>Desulfofundulus</taxon>
    </lineage>
</organism>
<evidence type="ECO:0000313" key="10">
    <source>
        <dbReference type="EMBL" id="MQL52025.1"/>
    </source>
</evidence>
<evidence type="ECO:0000256" key="7">
    <source>
        <dbReference type="PIRSR" id="PIRSR602481-1"/>
    </source>
</evidence>
<keyword evidence="11" id="KW-1185">Reference proteome</keyword>
<feature type="region of interest" description="Disordered" evidence="9">
    <location>
        <begin position="131"/>
        <end position="150"/>
    </location>
</feature>
<evidence type="ECO:0000256" key="4">
    <source>
        <dbReference type="ARBA" id="ARBA00023015"/>
    </source>
</evidence>
<feature type="binding site" evidence="7">
    <location>
        <position position="86"/>
    </location>
    <ligand>
        <name>Zn(2+)</name>
        <dbReference type="ChEBI" id="CHEBI:29105"/>
    </ligand>
</feature>
<sequence length="150" mass="17740">MSKNCRMTRQKKLILEILRQTNTHPTADWIYEQARKQIPDISLGTIYRNLGNLKQTGEIMELNYGSTFSRFDGNPRNHYHFVCDICGRIFDLELPLLDHLEEEVSRLTGMEINRHRLEFYGQCRDCRHQKEEAVERNQPRNSRVSGKPSF</sequence>
<comment type="caution">
    <text evidence="10">The sequence shown here is derived from an EMBL/GenBank/DDBJ whole genome shotgun (WGS) entry which is preliminary data.</text>
</comment>
<comment type="cofactor">
    <cofactor evidence="7">
        <name>Zn(2+)</name>
        <dbReference type="ChEBI" id="CHEBI:29105"/>
    </cofactor>
    <text evidence="7">Binds 1 zinc ion per subunit.</text>
</comment>
<dbReference type="Gene3D" id="3.30.1490.190">
    <property type="match status" value="1"/>
</dbReference>
<dbReference type="InterPro" id="IPR043135">
    <property type="entry name" value="Fur_C"/>
</dbReference>
<evidence type="ECO:0000256" key="6">
    <source>
        <dbReference type="ARBA" id="ARBA00023163"/>
    </source>
</evidence>
<feature type="binding site" evidence="7">
    <location>
        <position position="126"/>
    </location>
    <ligand>
        <name>Zn(2+)</name>
        <dbReference type="ChEBI" id="CHEBI:29105"/>
    </ligand>
</feature>
<feature type="binding site" evidence="8">
    <location>
        <position position="115"/>
    </location>
    <ligand>
        <name>Fe cation</name>
        <dbReference type="ChEBI" id="CHEBI:24875"/>
    </ligand>
</feature>
<dbReference type="AlphaFoldDB" id="A0A6N7IPN9"/>
<keyword evidence="3 7" id="KW-0862">Zinc</keyword>
<dbReference type="PANTHER" id="PTHR33202">
    <property type="entry name" value="ZINC UPTAKE REGULATION PROTEIN"/>
    <property type="match status" value="1"/>
</dbReference>
<dbReference type="Gene3D" id="1.10.10.10">
    <property type="entry name" value="Winged helix-like DNA-binding domain superfamily/Winged helix DNA-binding domain"/>
    <property type="match status" value="1"/>
</dbReference>
<reference evidence="10 11" key="1">
    <citation type="submission" date="2019-10" db="EMBL/GenBank/DDBJ databases">
        <title>Comparative genomics of sulfur disproportionating microorganisms.</title>
        <authorList>
            <person name="Ward L.M."/>
            <person name="Bertran E."/>
            <person name="Johnston D."/>
        </authorList>
    </citation>
    <scope>NUCLEOTIDE SEQUENCE [LARGE SCALE GENOMIC DNA]</scope>
    <source>
        <strain evidence="10 11">DSM 14055</strain>
    </source>
</reference>
<feature type="binding site" evidence="7">
    <location>
        <position position="123"/>
    </location>
    <ligand>
        <name>Zn(2+)</name>
        <dbReference type="ChEBI" id="CHEBI:29105"/>
    </ligand>
</feature>
<keyword evidence="6" id="KW-0804">Transcription</keyword>
<comment type="cofactor">
    <cofactor evidence="8">
        <name>Mn(2+)</name>
        <dbReference type="ChEBI" id="CHEBI:29035"/>
    </cofactor>
    <cofactor evidence="8">
        <name>Fe(2+)</name>
        <dbReference type="ChEBI" id="CHEBI:29033"/>
    </cofactor>
    <text evidence="8">Binds 1 Mn(2+) or Fe(2+) ion per subunit.</text>
</comment>
<evidence type="ECO:0000256" key="8">
    <source>
        <dbReference type="PIRSR" id="PIRSR602481-2"/>
    </source>
</evidence>
<keyword evidence="2" id="KW-0678">Repressor</keyword>
<dbReference type="Proteomes" id="UP000441717">
    <property type="component" value="Unassembled WGS sequence"/>
</dbReference>
<evidence type="ECO:0000313" key="11">
    <source>
        <dbReference type="Proteomes" id="UP000441717"/>
    </source>
</evidence>
<keyword evidence="7" id="KW-0479">Metal-binding</keyword>
<keyword evidence="4" id="KW-0805">Transcription regulation</keyword>
<dbReference type="SUPFAM" id="SSF46785">
    <property type="entry name" value="Winged helix' DNA-binding domain"/>
    <property type="match status" value="1"/>
</dbReference>
<dbReference type="Pfam" id="PF01475">
    <property type="entry name" value="FUR"/>
    <property type="match status" value="1"/>
</dbReference>
<evidence type="ECO:0000256" key="9">
    <source>
        <dbReference type="SAM" id="MobiDB-lite"/>
    </source>
</evidence>
<feature type="binding site" evidence="7">
    <location>
        <position position="83"/>
    </location>
    <ligand>
        <name>Zn(2+)</name>
        <dbReference type="ChEBI" id="CHEBI:29105"/>
    </ligand>
</feature>
<gene>
    <name evidence="10" type="ORF">GFC01_07035</name>
</gene>
<evidence type="ECO:0000256" key="1">
    <source>
        <dbReference type="ARBA" id="ARBA00007957"/>
    </source>
</evidence>
<dbReference type="InterPro" id="IPR002481">
    <property type="entry name" value="FUR"/>
</dbReference>
<proteinExistence type="inferred from homology"/>
<keyword evidence="8" id="KW-0408">Iron</keyword>